<dbReference type="Proteomes" id="UP001458880">
    <property type="component" value="Unassembled WGS sequence"/>
</dbReference>
<sequence length="77" mass="8808">MRNKSVSPTNIIFYDTSTAYIVKSRTIRSTSTRKTHTTSKKPDDQINVDEEDSHHEVREDDAIAYRSGKLEFNPGYG</sequence>
<dbReference type="AlphaFoldDB" id="A0AAW1MCK4"/>
<protein>
    <submittedName>
        <fullName evidence="2">Uncharacterized protein</fullName>
    </submittedName>
</protein>
<reference evidence="2 3" key="1">
    <citation type="journal article" date="2024" name="BMC Genomics">
        <title>De novo assembly and annotation of Popillia japonica's genome with initial clues to its potential as an invasive pest.</title>
        <authorList>
            <person name="Cucini C."/>
            <person name="Boschi S."/>
            <person name="Funari R."/>
            <person name="Cardaioli E."/>
            <person name="Iannotti N."/>
            <person name="Marturano G."/>
            <person name="Paoli F."/>
            <person name="Bruttini M."/>
            <person name="Carapelli A."/>
            <person name="Frati F."/>
            <person name="Nardi F."/>
        </authorList>
    </citation>
    <scope>NUCLEOTIDE SEQUENCE [LARGE SCALE GENOMIC DNA]</scope>
    <source>
        <strain evidence="2">DMR45628</strain>
    </source>
</reference>
<evidence type="ECO:0000313" key="3">
    <source>
        <dbReference type="Proteomes" id="UP001458880"/>
    </source>
</evidence>
<feature type="region of interest" description="Disordered" evidence="1">
    <location>
        <begin position="28"/>
        <end position="60"/>
    </location>
</feature>
<gene>
    <name evidence="2" type="ORF">QE152_g7012</name>
</gene>
<comment type="caution">
    <text evidence="2">The sequence shown here is derived from an EMBL/GenBank/DDBJ whole genome shotgun (WGS) entry which is preliminary data.</text>
</comment>
<evidence type="ECO:0000313" key="2">
    <source>
        <dbReference type="EMBL" id="KAK9745224.1"/>
    </source>
</evidence>
<dbReference type="EMBL" id="JASPKY010000050">
    <property type="protein sequence ID" value="KAK9745224.1"/>
    <property type="molecule type" value="Genomic_DNA"/>
</dbReference>
<organism evidence="2 3">
    <name type="scientific">Popillia japonica</name>
    <name type="common">Japanese beetle</name>
    <dbReference type="NCBI Taxonomy" id="7064"/>
    <lineage>
        <taxon>Eukaryota</taxon>
        <taxon>Metazoa</taxon>
        <taxon>Ecdysozoa</taxon>
        <taxon>Arthropoda</taxon>
        <taxon>Hexapoda</taxon>
        <taxon>Insecta</taxon>
        <taxon>Pterygota</taxon>
        <taxon>Neoptera</taxon>
        <taxon>Endopterygota</taxon>
        <taxon>Coleoptera</taxon>
        <taxon>Polyphaga</taxon>
        <taxon>Scarabaeiformia</taxon>
        <taxon>Scarabaeidae</taxon>
        <taxon>Rutelinae</taxon>
        <taxon>Popillia</taxon>
    </lineage>
</organism>
<accession>A0AAW1MCK4</accession>
<name>A0AAW1MCK4_POPJA</name>
<evidence type="ECO:0000256" key="1">
    <source>
        <dbReference type="SAM" id="MobiDB-lite"/>
    </source>
</evidence>
<keyword evidence="3" id="KW-1185">Reference proteome</keyword>
<proteinExistence type="predicted"/>